<keyword evidence="4" id="KW-1185">Reference proteome</keyword>
<dbReference type="Pfam" id="PF00814">
    <property type="entry name" value="TsaD"/>
    <property type="match status" value="1"/>
</dbReference>
<dbReference type="InterPro" id="IPR043129">
    <property type="entry name" value="ATPase_NBD"/>
</dbReference>
<dbReference type="InterPro" id="IPR022496">
    <property type="entry name" value="T6A_TsaB"/>
</dbReference>
<proteinExistence type="predicted"/>
<dbReference type="Proteomes" id="UP001549110">
    <property type="component" value="Unassembled WGS sequence"/>
</dbReference>
<dbReference type="Gene3D" id="3.30.420.40">
    <property type="match status" value="2"/>
</dbReference>
<evidence type="ECO:0000313" key="3">
    <source>
        <dbReference type="EMBL" id="MET3526666.1"/>
    </source>
</evidence>
<sequence>MSEGFPNDRPGVMIVLAVDTCLFACSAAVVEDGVTRASRIEPMSRGHQERLAPLVAEVMAQAGIAFDSLDRVGVTVGPGSFTGLRVGLAFAKGLSAALDIPAVGVGSLEALARPHQGRVIAALDAKRGQVYLQGFADGVAVSAPDVLALETAAARVAELAPDVLVGTGAALLAEVRPSAKVIGIDHTDPAAVAAVAAARPPSPPRPLYLRAPDAKLPGGRDPS</sequence>
<evidence type="ECO:0000259" key="2">
    <source>
        <dbReference type="Pfam" id="PF00814"/>
    </source>
</evidence>
<dbReference type="NCBIfam" id="TIGR03725">
    <property type="entry name" value="T6A_YeaZ"/>
    <property type="match status" value="1"/>
</dbReference>
<gene>
    <name evidence="3" type="ORF">ABID41_001761</name>
</gene>
<protein>
    <submittedName>
        <fullName evidence="3">tRNA threonylcarbamoyladenosine biosynthesis protein TsaB</fullName>
    </submittedName>
</protein>
<dbReference type="CDD" id="cd24032">
    <property type="entry name" value="ASKHA_NBD_TsaB"/>
    <property type="match status" value="1"/>
</dbReference>
<dbReference type="PANTHER" id="PTHR11735">
    <property type="entry name" value="TRNA N6-ADENOSINE THREONYLCARBAMOYLTRANSFERASE"/>
    <property type="match status" value="1"/>
</dbReference>
<organism evidence="3 4">
    <name type="scientific">Phenylobacterium koreense</name>
    <dbReference type="NCBI Taxonomy" id="266125"/>
    <lineage>
        <taxon>Bacteria</taxon>
        <taxon>Pseudomonadati</taxon>
        <taxon>Pseudomonadota</taxon>
        <taxon>Alphaproteobacteria</taxon>
        <taxon>Caulobacterales</taxon>
        <taxon>Caulobacteraceae</taxon>
        <taxon>Phenylobacterium</taxon>
    </lineage>
</organism>
<comment type="caution">
    <text evidence="3">The sequence shown here is derived from an EMBL/GenBank/DDBJ whole genome shotgun (WGS) entry which is preliminary data.</text>
</comment>
<evidence type="ECO:0000313" key="4">
    <source>
        <dbReference type="Proteomes" id="UP001549110"/>
    </source>
</evidence>
<evidence type="ECO:0000256" key="1">
    <source>
        <dbReference type="SAM" id="MobiDB-lite"/>
    </source>
</evidence>
<reference evidence="3 4" key="1">
    <citation type="submission" date="2024-06" db="EMBL/GenBank/DDBJ databases">
        <title>Genomic Encyclopedia of Type Strains, Phase IV (KMG-IV): sequencing the most valuable type-strain genomes for metagenomic binning, comparative biology and taxonomic classification.</title>
        <authorList>
            <person name="Goeker M."/>
        </authorList>
    </citation>
    <scope>NUCLEOTIDE SEQUENCE [LARGE SCALE GENOMIC DNA]</scope>
    <source>
        <strain evidence="3 4">DSM 17809</strain>
    </source>
</reference>
<dbReference type="PANTHER" id="PTHR11735:SF11">
    <property type="entry name" value="TRNA THREONYLCARBAMOYLADENOSINE BIOSYNTHESIS PROTEIN TSAB"/>
    <property type="match status" value="1"/>
</dbReference>
<dbReference type="InterPro" id="IPR000905">
    <property type="entry name" value="Gcp-like_dom"/>
</dbReference>
<dbReference type="EMBL" id="JBEPLU010000001">
    <property type="protein sequence ID" value="MET3526666.1"/>
    <property type="molecule type" value="Genomic_DNA"/>
</dbReference>
<feature type="region of interest" description="Disordered" evidence="1">
    <location>
        <begin position="197"/>
        <end position="223"/>
    </location>
</feature>
<dbReference type="SUPFAM" id="SSF53067">
    <property type="entry name" value="Actin-like ATPase domain"/>
    <property type="match status" value="2"/>
</dbReference>
<accession>A0ABV2EI09</accession>
<name>A0ABV2EI09_9CAUL</name>
<feature type="domain" description="Gcp-like" evidence="2">
    <location>
        <begin position="43"/>
        <end position="133"/>
    </location>
</feature>